<dbReference type="GO" id="GO:0019843">
    <property type="term" value="F:rRNA binding"/>
    <property type="evidence" value="ECO:0007669"/>
    <property type="project" value="UniProtKB-UniRule"/>
</dbReference>
<dbReference type="GO" id="GO:0003735">
    <property type="term" value="F:structural constituent of ribosome"/>
    <property type="evidence" value="ECO:0007669"/>
    <property type="project" value="InterPro"/>
</dbReference>
<feature type="domain" description="Ribosomal protein L9" evidence="8">
    <location>
        <begin position="13"/>
        <end position="40"/>
    </location>
</feature>
<dbReference type="InterPro" id="IPR000244">
    <property type="entry name" value="Ribosomal_bL9"/>
</dbReference>
<dbReference type="Gene3D" id="3.40.5.10">
    <property type="entry name" value="Ribosomal protein L9, N-terminal domain"/>
    <property type="match status" value="1"/>
</dbReference>
<keyword evidence="5 7" id="KW-0687">Ribonucleoprotein</keyword>
<dbReference type="HAMAP" id="MF_00503">
    <property type="entry name" value="Ribosomal_bL9"/>
    <property type="match status" value="1"/>
</dbReference>
<keyword evidence="3 7" id="KW-0694">RNA-binding</keyword>
<evidence type="ECO:0000259" key="8">
    <source>
        <dbReference type="PROSITE" id="PS00651"/>
    </source>
</evidence>
<comment type="similarity">
    <text evidence="1 7">Belongs to the bacterial ribosomal protein bL9 family.</text>
</comment>
<dbReference type="GO" id="GO:0006412">
    <property type="term" value="P:translation"/>
    <property type="evidence" value="ECO:0007669"/>
    <property type="project" value="UniProtKB-UniRule"/>
</dbReference>
<dbReference type="SUPFAM" id="SSF55658">
    <property type="entry name" value="L9 N-domain-like"/>
    <property type="match status" value="1"/>
</dbReference>
<proteinExistence type="inferred from homology"/>
<dbReference type="InterPro" id="IPR036791">
    <property type="entry name" value="Ribosomal_bL9_C_sf"/>
</dbReference>
<dbReference type="AlphaFoldDB" id="A0A1M5RZ11"/>
<evidence type="ECO:0000256" key="7">
    <source>
        <dbReference type="HAMAP-Rule" id="MF_00503"/>
    </source>
</evidence>
<evidence type="ECO:0000256" key="5">
    <source>
        <dbReference type="ARBA" id="ARBA00023274"/>
    </source>
</evidence>
<dbReference type="Pfam" id="PF01281">
    <property type="entry name" value="Ribosomal_L9_N"/>
    <property type="match status" value="1"/>
</dbReference>
<reference evidence="10" key="1">
    <citation type="submission" date="2016-11" db="EMBL/GenBank/DDBJ databases">
        <authorList>
            <person name="Varghese N."/>
            <person name="Submissions S."/>
        </authorList>
    </citation>
    <scope>NUCLEOTIDE SEQUENCE [LARGE SCALE GENOMIC DNA]</scope>
    <source>
        <strain evidence="10">DSM 15285</strain>
    </source>
</reference>
<keyword evidence="10" id="KW-1185">Reference proteome</keyword>
<evidence type="ECO:0000256" key="1">
    <source>
        <dbReference type="ARBA" id="ARBA00010605"/>
    </source>
</evidence>
<dbReference type="InterPro" id="IPR020070">
    <property type="entry name" value="Ribosomal_bL9_N"/>
</dbReference>
<dbReference type="FunFam" id="3.40.5.10:FF:000002">
    <property type="entry name" value="50S ribosomal protein L9"/>
    <property type="match status" value="1"/>
</dbReference>
<dbReference type="EMBL" id="FQXH01000015">
    <property type="protein sequence ID" value="SHH31043.1"/>
    <property type="molecule type" value="Genomic_DNA"/>
</dbReference>
<keyword evidence="4 7" id="KW-0689">Ribosomal protein</keyword>
<dbReference type="Proteomes" id="UP000242520">
    <property type="component" value="Unassembled WGS sequence"/>
</dbReference>
<gene>
    <name evidence="7" type="primary">rplI</name>
    <name evidence="9" type="ORF">SAMN02744040_01563</name>
</gene>
<dbReference type="InterPro" id="IPR009027">
    <property type="entry name" value="Ribosomal_bL9/RNase_H1_N"/>
</dbReference>
<evidence type="ECO:0000256" key="4">
    <source>
        <dbReference type="ARBA" id="ARBA00022980"/>
    </source>
</evidence>
<organism evidence="9 10">
    <name type="scientific">Tepidibacter thalassicus DSM 15285</name>
    <dbReference type="NCBI Taxonomy" id="1123350"/>
    <lineage>
        <taxon>Bacteria</taxon>
        <taxon>Bacillati</taxon>
        <taxon>Bacillota</taxon>
        <taxon>Clostridia</taxon>
        <taxon>Peptostreptococcales</taxon>
        <taxon>Peptostreptococcaceae</taxon>
        <taxon>Tepidibacter</taxon>
    </lineage>
</organism>
<dbReference type="SUPFAM" id="SSF55653">
    <property type="entry name" value="Ribosomal protein L9 C-domain"/>
    <property type="match status" value="1"/>
</dbReference>
<dbReference type="STRING" id="1123350.SAMN02744040_01563"/>
<dbReference type="InterPro" id="IPR036935">
    <property type="entry name" value="Ribosomal_bL9_N_sf"/>
</dbReference>
<dbReference type="GO" id="GO:1990904">
    <property type="term" value="C:ribonucleoprotein complex"/>
    <property type="evidence" value="ECO:0007669"/>
    <property type="project" value="UniProtKB-KW"/>
</dbReference>
<evidence type="ECO:0000256" key="6">
    <source>
        <dbReference type="ARBA" id="ARBA00035292"/>
    </source>
</evidence>
<dbReference type="RefSeq" id="WP_072725290.1">
    <property type="nucleotide sequence ID" value="NZ_FQXH01000015.1"/>
</dbReference>
<dbReference type="NCBIfam" id="TIGR00158">
    <property type="entry name" value="L9"/>
    <property type="match status" value="1"/>
</dbReference>
<dbReference type="PROSITE" id="PS00651">
    <property type="entry name" value="RIBOSOMAL_L9"/>
    <property type="match status" value="1"/>
</dbReference>
<dbReference type="InterPro" id="IPR020069">
    <property type="entry name" value="Ribosomal_bL9_C"/>
</dbReference>
<dbReference type="Pfam" id="PF03948">
    <property type="entry name" value="Ribosomal_L9_C"/>
    <property type="match status" value="1"/>
</dbReference>
<comment type="function">
    <text evidence="7">Binds to the 23S rRNA.</text>
</comment>
<evidence type="ECO:0000256" key="3">
    <source>
        <dbReference type="ARBA" id="ARBA00022884"/>
    </source>
</evidence>
<keyword evidence="2 7" id="KW-0699">rRNA-binding</keyword>
<evidence type="ECO:0000313" key="9">
    <source>
        <dbReference type="EMBL" id="SHH31043.1"/>
    </source>
</evidence>
<protein>
    <recommendedName>
        <fullName evidence="6 7">Large ribosomal subunit protein bL9</fullName>
    </recommendedName>
</protein>
<name>A0A1M5RZ11_9FIRM</name>
<dbReference type="GO" id="GO:0005840">
    <property type="term" value="C:ribosome"/>
    <property type="evidence" value="ECO:0007669"/>
    <property type="project" value="UniProtKB-KW"/>
</dbReference>
<dbReference type="Gene3D" id="3.10.430.100">
    <property type="entry name" value="Ribosomal protein L9, C-terminal domain"/>
    <property type="match status" value="1"/>
</dbReference>
<dbReference type="InterPro" id="IPR020594">
    <property type="entry name" value="Ribosomal_bL9_bac/chp"/>
</dbReference>
<evidence type="ECO:0000313" key="10">
    <source>
        <dbReference type="Proteomes" id="UP000242520"/>
    </source>
</evidence>
<sequence length="149" mass="16991">MKVILLKDIKGTGKKGDVINVSDGYARNYLFPRNLAKEATKGNLKVLNDQKTAQRLREEREFEKAKELGKEMEKITLTLYSKAGEGGRLFGSVTSKDIALELKKKHKIDVDKRKVLLDEPIRCLGARYVEIKIHPKVVTKIRVDVKEKK</sequence>
<accession>A0A1M5RZ11</accession>
<dbReference type="PANTHER" id="PTHR21368">
    <property type="entry name" value="50S RIBOSOMAL PROTEIN L9"/>
    <property type="match status" value="1"/>
</dbReference>
<dbReference type="OrthoDB" id="9788336at2"/>
<evidence type="ECO:0000256" key="2">
    <source>
        <dbReference type="ARBA" id="ARBA00022730"/>
    </source>
</evidence>